<dbReference type="RefSeq" id="WP_118990428.1">
    <property type="nucleotide sequence ID" value="NZ_CP023434.1"/>
</dbReference>
<dbReference type="EMBL" id="CP023434">
    <property type="protein sequence ID" value="AXY25520.1"/>
    <property type="molecule type" value="Genomic_DNA"/>
</dbReference>
<gene>
    <name evidence="4" type="ORF">CL176_05660</name>
</gene>
<name>A0A347WKB3_9LACT</name>
<proteinExistence type="inferred from homology"/>
<dbReference type="InterPro" id="IPR020891">
    <property type="entry name" value="UPF0758_CS"/>
</dbReference>
<dbReference type="Gene3D" id="3.40.140.10">
    <property type="entry name" value="Cytidine Deaminase, domain 2"/>
    <property type="match status" value="1"/>
</dbReference>
<dbReference type="InterPro" id="IPR001405">
    <property type="entry name" value="UPF0758"/>
</dbReference>
<dbReference type="GO" id="GO:0008237">
    <property type="term" value="F:metallopeptidase activity"/>
    <property type="evidence" value="ECO:0007669"/>
    <property type="project" value="UniProtKB-KW"/>
</dbReference>
<keyword evidence="2" id="KW-0645">Protease</keyword>
<evidence type="ECO:0000256" key="2">
    <source>
        <dbReference type="ARBA" id="ARBA00023049"/>
    </source>
</evidence>
<reference evidence="4 5" key="1">
    <citation type="submission" date="2017-09" db="EMBL/GenBank/DDBJ databases">
        <title>Complete genome sequence of Oxytococcus suis strain ZY16052.</title>
        <authorList>
            <person name="Li F."/>
        </authorList>
    </citation>
    <scope>NUCLEOTIDE SEQUENCE [LARGE SCALE GENOMIC DNA]</scope>
    <source>
        <strain evidence="4 5">ZY16052</strain>
    </source>
</reference>
<keyword evidence="2" id="KW-0482">Metalloprotease</keyword>
<dbReference type="KEGG" id="abae:CL176_05660"/>
<evidence type="ECO:0000259" key="3">
    <source>
        <dbReference type="Pfam" id="PF04002"/>
    </source>
</evidence>
<feature type="domain" description="RadC-like JAB" evidence="3">
    <location>
        <begin position="69"/>
        <end position="139"/>
    </location>
</feature>
<comment type="similarity">
    <text evidence="1">Belongs to the UPF0758 family.</text>
</comment>
<evidence type="ECO:0000313" key="4">
    <source>
        <dbReference type="EMBL" id="AXY25520.1"/>
    </source>
</evidence>
<organism evidence="4 5">
    <name type="scientific">Suicoccus acidiformans</name>
    <dbReference type="NCBI Taxonomy" id="2036206"/>
    <lineage>
        <taxon>Bacteria</taxon>
        <taxon>Bacillati</taxon>
        <taxon>Bacillota</taxon>
        <taxon>Bacilli</taxon>
        <taxon>Lactobacillales</taxon>
        <taxon>Aerococcaceae</taxon>
        <taxon>Suicoccus</taxon>
    </lineage>
</organism>
<protein>
    <recommendedName>
        <fullName evidence="3">RadC-like JAB domain-containing protein</fullName>
    </recommendedName>
</protein>
<evidence type="ECO:0000313" key="5">
    <source>
        <dbReference type="Proteomes" id="UP000263232"/>
    </source>
</evidence>
<dbReference type="Proteomes" id="UP000263232">
    <property type="component" value="Chromosome"/>
</dbReference>
<dbReference type="PANTHER" id="PTHR30471">
    <property type="entry name" value="DNA REPAIR PROTEIN RADC"/>
    <property type="match status" value="1"/>
</dbReference>
<evidence type="ECO:0000256" key="1">
    <source>
        <dbReference type="ARBA" id="ARBA00010243"/>
    </source>
</evidence>
<keyword evidence="5" id="KW-1185">Reference proteome</keyword>
<dbReference type="PROSITE" id="PS01302">
    <property type="entry name" value="UPF0758"/>
    <property type="match status" value="1"/>
</dbReference>
<dbReference type="PANTHER" id="PTHR30471:SF3">
    <property type="entry name" value="UPF0758 PROTEIN YEES-RELATED"/>
    <property type="match status" value="1"/>
</dbReference>
<dbReference type="AlphaFoldDB" id="A0A347WKB3"/>
<keyword evidence="2" id="KW-0378">Hydrolase</keyword>
<accession>A0A347WKB3</accession>
<dbReference type="Pfam" id="PF04002">
    <property type="entry name" value="RadC"/>
    <property type="match status" value="1"/>
</dbReference>
<dbReference type="OrthoDB" id="9804482at2"/>
<dbReference type="InterPro" id="IPR025657">
    <property type="entry name" value="RadC_JAB"/>
</dbReference>
<sequence>MCRLVNLLSKKARENISDVSTYELLADDFKGQAYLTKGDKDKLAIIREAFATYKTGAIDKVKVGSTGSAGLYFNSQIGESECEQVMVILLDSKNQILKSEIVFKGTVNSSVVHPREIFKLAVQYPTARIMIAHNHPSGCILSRVNYKRII</sequence>